<evidence type="ECO:0000256" key="3">
    <source>
        <dbReference type="ARBA" id="ARBA00023235"/>
    </source>
</evidence>
<evidence type="ECO:0000256" key="1">
    <source>
        <dbReference type="ARBA" id="ARBA00001933"/>
    </source>
</evidence>
<dbReference type="PANTHER" id="PTHR30511">
    <property type="entry name" value="ALANINE RACEMASE"/>
    <property type="match status" value="1"/>
</dbReference>
<sequence length="213" mass="22040">MSPAALVANLESASVGASDVGDLRRDAWGHGLLVVGRALRHAGVGAVVVDAVDRAIAEDLGFVVTDAAPTVPMARILGLEGGAPVMSLRARVLSTKPLRKGEGVSYGYIHRAATDTRVALVPGGYAQGVVRALGNSVYVDIRGRRRRIVGRVAMDVCVVDVGSHGDVVPGDEVVFFGDGVVRDELGQWASATGLRPAELAARVGLGTAREVAE</sequence>
<dbReference type="Pfam" id="PF00842">
    <property type="entry name" value="Ala_racemase_C"/>
    <property type="match status" value="1"/>
</dbReference>
<reference evidence="6" key="1">
    <citation type="journal article" date="2019" name="Int. J. Syst. Evol. Microbiol.">
        <title>The Global Catalogue of Microorganisms (GCM) 10K type strain sequencing project: providing services to taxonomists for standard genome sequencing and annotation.</title>
        <authorList>
            <consortium name="The Broad Institute Genomics Platform"/>
            <consortium name="The Broad Institute Genome Sequencing Center for Infectious Disease"/>
            <person name="Wu L."/>
            <person name="Ma J."/>
        </authorList>
    </citation>
    <scope>NUCLEOTIDE SEQUENCE [LARGE SCALE GENOMIC DNA]</scope>
    <source>
        <strain evidence="6">JCM 18537</strain>
    </source>
</reference>
<evidence type="ECO:0000256" key="2">
    <source>
        <dbReference type="ARBA" id="ARBA00022898"/>
    </source>
</evidence>
<proteinExistence type="predicted"/>
<dbReference type="InterPro" id="IPR000821">
    <property type="entry name" value="Ala_racemase"/>
</dbReference>
<evidence type="ECO:0000259" key="4">
    <source>
        <dbReference type="SMART" id="SM01005"/>
    </source>
</evidence>
<dbReference type="Proteomes" id="UP001501645">
    <property type="component" value="Unassembled WGS sequence"/>
</dbReference>
<accession>A0ABP8ZUP1</accession>
<protein>
    <recommendedName>
        <fullName evidence="4">Alanine racemase C-terminal domain-containing protein</fullName>
    </recommendedName>
</protein>
<dbReference type="PANTHER" id="PTHR30511:SF0">
    <property type="entry name" value="ALANINE RACEMASE, CATABOLIC-RELATED"/>
    <property type="match status" value="1"/>
</dbReference>
<dbReference type="EMBL" id="BAABKO010000001">
    <property type="protein sequence ID" value="GAA4766357.1"/>
    <property type="molecule type" value="Genomic_DNA"/>
</dbReference>
<keyword evidence="6" id="KW-1185">Reference proteome</keyword>
<name>A0ABP8ZUP1_9MICO</name>
<feature type="domain" description="Alanine racemase C-terminal" evidence="4">
    <location>
        <begin position="85"/>
        <end position="212"/>
    </location>
</feature>
<keyword evidence="2" id="KW-0663">Pyridoxal phosphate</keyword>
<dbReference type="InterPro" id="IPR011079">
    <property type="entry name" value="Ala_racemase_C"/>
</dbReference>
<evidence type="ECO:0000313" key="5">
    <source>
        <dbReference type="EMBL" id="GAA4766357.1"/>
    </source>
</evidence>
<dbReference type="SMART" id="SM01005">
    <property type="entry name" value="Ala_racemase_C"/>
    <property type="match status" value="1"/>
</dbReference>
<dbReference type="InterPro" id="IPR009006">
    <property type="entry name" value="Ala_racemase/Decarboxylase_C"/>
</dbReference>
<organism evidence="5 6">
    <name type="scientific">Microbacterium gilvum</name>
    <dbReference type="NCBI Taxonomy" id="1336204"/>
    <lineage>
        <taxon>Bacteria</taxon>
        <taxon>Bacillati</taxon>
        <taxon>Actinomycetota</taxon>
        <taxon>Actinomycetes</taxon>
        <taxon>Micrococcales</taxon>
        <taxon>Microbacteriaceae</taxon>
        <taxon>Microbacterium</taxon>
    </lineage>
</organism>
<dbReference type="Gene3D" id="2.40.37.10">
    <property type="entry name" value="Lyase, Ornithine Decarboxylase, Chain A, domain 1"/>
    <property type="match status" value="1"/>
</dbReference>
<dbReference type="SUPFAM" id="SSF50621">
    <property type="entry name" value="Alanine racemase C-terminal domain-like"/>
    <property type="match status" value="1"/>
</dbReference>
<gene>
    <name evidence="5" type="ORF">GCM10023351_07000</name>
</gene>
<comment type="cofactor">
    <cofactor evidence="1">
        <name>pyridoxal 5'-phosphate</name>
        <dbReference type="ChEBI" id="CHEBI:597326"/>
    </cofactor>
</comment>
<evidence type="ECO:0000313" key="6">
    <source>
        <dbReference type="Proteomes" id="UP001501645"/>
    </source>
</evidence>
<comment type="caution">
    <text evidence="5">The sequence shown here is derived from an EMBL/GenBank/DDBJ whole genome shotgun (WGS) entry which is preliminary data.</text>
</comment>
<keyword evidence="3" id="KW-0413">Isomerase</keyword>